<evidence type="ECO:0000313" key="4">
    <source>
        <dbReference type="EMBL" id="MFB9377525.1"/>
    </source>
</evidence>
<feature type="transmembrane region" description="Helical" evidence="1">
    <location>
        <begin position="127"/>
        <end position="145"/>
    </location>
</feature>
<dbReference type="PROSITE" id="PS50887">
    <property type="entry name" value="GGDEF"/>
    <property type="match status" value="1"/>
</dbReference>
<dbReference type="EMBL" id="JBHMDM010000005">
    <property type="protein sequence ID" value="MFB9377525.1"/>
    <property type="molecule type" value="Genomic_DNA"/>
</dbReference>
<evidence type="ECO:0000313" key="5">
    <source>
        <dbReference type="Proteomes" id="UP001589748"/>
    </source>
</evidence>
<dbReference type="SUPFAM" id="SSF55073">
    <property type="entry name" value="Nucleotide cyclase"/>
    <property type="match status" value="1"/>
</dbReference>
<protein>
    <submittedName>
        <fullName evidence="4">Bifunctional diguanylate cyclase/phosphodiesterase</fullName>
    </submittedName>
</protein>
<accession>A0ABV5LTY8</accession>
<name>A0ABV5LTY8_9ACTN</name>
<dbReference type="InterPro" id="IPR035919">
    <property type="entry name" value="EAL_sf"/>
</dbReference>
<feature type="transmembrane region" description="Helical" evidence="1">
    <location>
        <begin position="77"/>
        <end position="97"/>
    </location>
</feature>
<dbReference type="InterPro" id="IPR001633">
    <property type="entry name" value="EAL_dom"/>
</dbReference>
<evidence type="ECO:0000259" key="3">
    <source>
        <dbReference type="PROSITE" id="PS50887"/>
    </source>
</evidence>
<feature type="domain" description="EAL" evidence="2">
    <location>
        <begin position="328"/>
        <end position="583"/>
    </location>
</feature>
<feature type="transmembrane region" description="Helical" evidence="1">
    <location>
        <begin position="151"/>
        <end position="169"/>
    </location>
</feature>
<dbReference type="PROSITE" id="PS50883">
    <property type="entry name" value="EAL"/>
    <property type="match status" value="1"/>
</dbReference>
<keyword evidence="1" id="KW-0472">Membrane</keyword>
<evidence type="ECO:0000256" key="1">
    <source>
        <dbReference type="SAM" id="Phobius"/>
    </source>
</evidence>
<feature type="domain" description="GGDEF" evidence="3">
    <location>
        <begin position="203"/>
        <end position="326"/>
    </location>
</feature>
<dbReference type="SMART" id="SM00052">
    <property type="entry name" value="EAL"/>
    <property type="match status" value="1"/>
</dbReference>
<keyword evidence="1" id="KW-0812">Transmembrane</keyword>
<dbReference type="InterPro" id="IPR043128">
    <property type="entry name" value="Rev_trsase/Diguanyl_cyclase"/>
</dbReference>
<dbReference type="Proteomes" id="UP001589748">
    <property type="component" value="Unassembled WGS sequence"/>
</dbReference>
<dbReference type="CDD" id="cd01949">
    <property type="entry name" value="GGDEF"/>
    <property type="match status" value="1"/>
</dbReference>
<dbReference type="SUPFAM" id="SSF141868">
    <property type="entry name" value="EAL domain-like"/>
    <property type="match status" value="1"/>
</dbReference>
<dbReference type="PANTHER" id="PTHR33121">
    <property type="entry name" value="CYCLIC DI-GMP PHOSPHODIESTERASE PDEF"/>
    <property type="match status" value="1"/>
</dbReference>
<dbReference type="Pfam" id="PF00990">
    <property type="entry name" value="GGDEF"/>
    <property type="match status" value="1"/>
</dbReference>
<dbReference type="RefSeq" id="WP_380138972.1">
    <property type="nucleotide sequence ID" value="NZ_JBHLUI010000010.1"/>
</dbReference>
<reference evidence="4 5" key="1">
    <citation type="submission" date="2024-09" db="EMBL/GenBank/DDBJ databases">
        <authorList>
            <person name="Sun Q."/>
            <person name="Mori K."/>
        </authorList>
    </citation>
    <scope>NUCLEOTIDE SEQUENCE [LARGE SCALE GENOMIC DNA]</scope>
    <source>
        <strain evidence="4 5">TISTR 1856</strain>
    </source>
</reference>
<sequence>MKWSRSAPEVATPRMMALTTGWLYLAGGLTALVVGVSDLLVAADGVPLSFLHLLAIGLTAMGTGAIVLVWGGRWPRAFFHVLVGGGSVLITLATLAAGSASGTMVAAAIFTFVAIDAAFYFAPPAALAHLLLLLTGLVVALSTRGVPALDILGLFLVCLAVCAVTAVLVDRASSADRDTLTGLPNRRRFEEAFATATRGRNRHELTLAVLDLDDLAAVNDGRGPGEGDELLRAVARTLHRTVTDAVPGAVVARYGGDEFVLLLPGTCGDVATRLVDGLRAEVGIAFSCGLAQRAHGESRSALLRRALAALTAAKTGGGGRTERADDATALLAADLTSALAEDPDQFHVVHQPIVDLTTGDLLAVEALCRWTHPTRGPVSPAEFIPAAENAGLIAELGALVLERACADAVRLRAVQPDLVVAVNVSGRQLVRPGFYAEVLDVLHRTGLPASGLCIEVTESVVDGSTPTALRTLEMLHADRVQVAIDDFGTGYSAFSRLDALPAHHLKLDAAFTAGITTSGRRAGILRGLLDMCAALGLSVVAEGVETCEQATKLRELGCPSAQGFLFARPQPVSEIHRRLLEARPAPAVQSAAVGR</sequence>
<keyword evidence="5" id="KW-1185">Reference proteome</keyword>
<dbReference type="SMART" id="SM00267">
    <property type="entry name" value="GGDEF"/>
    <property type="match status" value="1"/>
</dbReference>
<dbReference type="InterPro" id="IPR050706">
    <property type="entry name" value="Cyclic-di-GMP_PDE-like"/>
</dbReference>
<dbReference type="NCBIfam" id="TIGR00254">
    <property type="entry name" value="GGDEF"/>
    <property type="match status" value="1"/>
</dbReference>
<organism evidence="4 5">
    <name type="scientific">Kineococcus gynurae</name>
    <dbReference type="NCBI Taxonomy" id="452979"/>
    <lineage>
        <taxon>Bacteria</taxon>
        <taxon>Bacillati</taxon>
        <taxon>Actinomycetota</taxon>
        <taxon>Actinomycetes</taxon>
        <taxon>Kineosporiales</taxon>
        <taxon>Kineosporiaceae</taxon>
        <taxon>Kineococcus</taxon>
    </lineage>
</organism>
<dbReference type="Gene3D" id="3.30.70.270">
    <property type="match status" value="1"/>
</dbReference>
<keyword evidence="1" id="KW-1133">Transmembrane helix</keyword>
<dbReference type="Pfam" id="PF00563">
    <property type="entry name" value="EAL"/>
    <property type="match status" value="1"/>
</dbReference>
<dbReference type="PANTHER" id="PTHR33121:SF70">
    <property type="entry name" value="SIGNALING PROTEIN YKOW"/>
    <property type="match status" value="1"/>
</dbReference>
<dbReference type="InterPro" id="IPR029787">
    <property type="entry name" value="Nucleotide_cyclase"/>
</dbReference>
<dbReference type="InterPro" id="IPR000160">
    <property type="entry name" value="GGDEF_dom"/>
</dbReference>
<comment type="caution">
    <text evidence="4">The sequence shown here is derived from an EMBL/GenBank/DDBJ whole genome shotgun (WGS) entry which is preliminary data.</text>
</comment>
<feature type="transmembrane region" description="Helical" evidence="1">
    <location>
        <begin position="49"/>
        <end position="70"/>
    </location>
</feature>
<dbReference type="CDD" id="cd01948">
    <property type="entry name" value="EAL"/>
    <property type="match status" value="1"/>
</dbReference>
<feature type="transmembrane region" description="Helical" evidence="1">
    <location>
        <begin position="21"/>
        <end position="43"/>
    </location>
</feature>
<proteinExistence type="predicted"/>
<evidence type="ECO:0000259" key="2">
    <source>
        <dbReference type="PROSITE" id="PS50883"/>
    </source>
</evidence>
<dbReference type="Gene3D" id="3.20.20.450">
    <property type="entry name" value="EAL domain"/>
    <property type="match status" value="1"/>
</dbReference>
<gene>
    <name evidence="4" type="ORF">ACFFVI_11130</name>
</gene>